<gene>
    <name evidence="2" type="ORF">THRCLA_08444</name>
</gene>
<dbReference type="EMBL" id="JNBS01002251">
    <property type="protein sequence ID" value="OQR93459.1"/>
    <property type="molecule type" value="Genomic_DNA"/>
</dbReference>
<dbReference type="AlphaFoldDB" id="A0A1V9Z645"/>
<evidence type="ECO:0000313" key="2">
    <source>
        <dbReference type="EMBL" id="OQR93459.1"/>
    </source>
</evidence>
<keyword evidence="1" id="KW-1133">Transmembrane helix</keyword>
<keyword evidence="3" id="KW-1185">Reference proteome</keyword>
<keyword evidence="1" id="KW-0812">Transmembrane</keyword>
<dbReference type="Proteomes" id="UP000243217">
    <property type="component" value="Unassembled WGS sequence"/>
</dbReference>
<keyword evidence="1" id="KW-0472">Membrane</keyword>
<comment type="caution">
    <text evidence="2">The sequence shown here is derived from an EMBL/GenBank/DDBJ whole genome shotgun (WGS) entry which is preliminary data.</text>
</comment>
<feature type="transmembrane region" description="Helical" evidence="1">
    <location>
        <begin position="44"/>
        <end position="61"/>
    </location>
</feature>
<evidence type="ECO:0008006" key="4">
    <source>
        <dbReference type="Google" id="ProtNLM"/>
    </source>
</evidence>
<organism evidence="2 3">
    <name type="scientific">Thraustotheca clavata</name>
    <dbReference type="NCBI Taxonomy" id="74557"/>
    <lineage>
        <taxon>Eukaryota</taxon>
        <taxon>Sar</taxon>
        <taxon>Stramenopiles</taxon>
        <taxon>Oomycota</taxon>
        <taxon>Saprolegniomycetes</taxon>
        <taxon>Saprolegniales</taxon>
        <taxon>Achlyaceae</taxon>
        <taxon>Thraustotheca</taxon>
    </lineage>
</organism>
<dbReference type="OrthoDB" id="60719at2759"/>
<feature type="transmembrane region" description="Helical" evidence="1">
    <location>
        <begin position="299"/>
        <end position="316"/>
    </location>
</feature>
<reference evidence="2 3" key="1">
    <citation type="journal article" date="2014" name="Genome Biol. Evol.">
        <title>The secreted proteins of Achlya hypogyna and Thraustotheca clavata identify the ancestral oomycete secretome and reveal gene acquisitions by horizontal gene transfer.</title>
        <authorList>
            <person name="Misner I."/>
            <person name="Blouin N."/>
            <person name="Leonard G."/>
            <person name="Richards T.A."/>
            <person name="Lane C.E."/>
        </authorList>
    </citation>
    <scope>NUCLEOTIDE SEQUENCE [LARGE SCALE GENOMIC DNA]</scope>
    <source>
        <strain evidence="2 3">ATCC 34112</strain>
    </source>
</reference>
<name>A0A1V9Z645_9STRA</name>
<proteinExistence type="predicted"/>
<accession>A0A1V9Z645</accession>
<protein>
    <recommendedName>
        <fullName evidence="4">Transmembrane protein</fullName>
    </recommendedName>
</protein>
<evidence type="ECO:0000313" key="3">
    <source>
        <dbReference type="Proteomes" id="UP000243217"/>
    </source>
</evidence>
<sequence length="336" mass="38062">MQRRHSGANAAELLPDAGRMRRNSASVPLPVVPRRSWTSRMIRVAISAMLTFFFLIEISYLRGCAVSDSYSRATSQIGEVALSVLADSGVTHWLAFGSLAEALLLAKRPPMQLEPSVVAAAQAAKEMGRPSGIDYHVSTVEVAIDMVHLETTDFWSIVTGLEAKGMHVMYDTNRRLLQVYARIEHPPETWMEKLFPGSEPHVYGQGLPHANLWFLKLENEFITTPEYRPEQTYAESDIFPLRETTFLGRAVAVPNHSQRVAMQEFAVTLAEGRKMKSRSQCIDEWMSGVSFYEASLDRATWWIVAIIVFVPMYMGVRECFRWCHASKMYLEHENKV</sequence>
<evidence type="ECO:0000256" key="1">
    <source>
        <dbReference type="SAM" id="Phobius"/>
    </source>
</evidence>